<dbReference type="Pfam" id="PF19289">
    <property type="entry name" value="PmbA_TldD_3rd"/>
    <property type="match status" value="1"/>
</dbReference>
<dbReference type="GO" id="GO:0008237">
    <property type="term" value="F:metallopeptidase activity"/>
    <property type="evidence" value="ECO:0007669"/>
    <property type="project" value="InterPro"/>
</dbReference>
<organism evidence="2 3">
    <name type="scientific">Paraclostridium benzoelyticum</name>
    <dbReference type="NCBI Taxonomy" id="1629550"/>
    <lineage>
        <taxon>Bacteria</taxon>
        <taxon>Bacillati</taxon>
        <taxon>Bacillota</taxon>
        <taxon>Clostridia</taxon>
        <taxon>Peptostreptococcales</taxon>
        <taxon>Peptostreptococcaceae</taxon>
        <taxon>Paraclostridium</taxon>
    </lineage>
</organism>
<evidence type="ECO:0000259" key="1">
    <source>
        <dbReference type="Pfam" id="PF19289"/>
    </source>
</evidence>
<dbReference type="InterPro" id="IPR045569">
    <property type="entry name" value="Metalloprtase-TldD/E_C"/>
</dbReference>
<dbReference type="GO" id="GO:0006508">
    <property type="term" value="P:proteolysis"/>
    <property type="evidence" value="ECO:0007669"/>
    <property type="project" value="InterPro"/>
</dbReference>
<dbReference type="PANTHER" id="PTHR43421:SF1">
    <property type="entry name" value="METALLOPROTEASE PMBA"/>
    <property type="match status" value="1"/>
</dbReference>
<gene>
    <name evidence="2" type="ORF">VN21_05360</name>
</gene>
<keyword evidence="3" id="KW-1185">Reference proteome</keyword>
<evidence type="ECO:0000313" key="3">
    <source>
        <dbReference type="Proteomes" id="UP000034407"/>
    </source>
</evidence>
<sequence>MEIKDIDETQTCSKKELNYPNLIIQLDEGVYTTNAAFISSEGTINYKNLKKLNINNLKINENSTSYLDTGRHIENKIFNYDEFKILDWLSREKKIIRNKINEDFNIGFKLIYKQKINKISENKTCVNTLISKDKLTCEISIFTRKTYRFYNNKNIKLFSSIGDEIYKNLIKNDENLQEKELKGKYILENNVVIKLINIILESLSGERVLSEQSAFNVNLLNKKVFSSKLSIFQQKISPLDLDDEGMPISDGYLIKDGILKNYIVTLEQSIILNQTVYGNCEINSEGKLQSKYSSLIVSTDEVDEYSQNIIQDIKILGIDFQNMNISIIANHTINKSKFKSKITTLNLIEFLNSAKEIRGSKSSVDDILVGNFIYEF</sequence>
<dbReference type="RefSeq" id="WP_046822396.1">
    <property type="nucleotide sequence ID" value="NZ_LBBT01000125.1"/>
</dbReference>
<evidence type="ECO:0000313" key="2">
    <source>
        <dbReference type="EMBL" id="KKY02045.1"/>
    </source>
</evidence>
<dbReference type="PANTHER" id="PTHR43421">
    <property type="entry name" value="METALLOPROTEASE PMBA"/>
    <property type="match status" value="1"/>
</dbReference>
<dbReference type="Proteomes" id="UP000034407">
    <property type="component" value="Unassembled WGS sequence"/>
</dbReference>
<reference evidence="2 3" key="1">
    <citation type="submission" date="2015-04" db="EMBL/GenBank/DDBJ databases">
        <title>Microcin producing Clostridium sp. JC272T.</title>
        <authorList>
            <person name="Jyothsna T."/>
            <person name="Sasikala C."/>
            <person name="Ramana C."/>
        </authorList>
    </citation>
    <scope>NUCLEOTIDE SEQUENCE [LARGE SCALE GENOMIC DNA]</scope>
    <source>
        <strain evidence="2 3">JC272</strain>
    </source>
</reference>
<dbReference type="AlphaFoldDB" id="A0A0M3DHH6"/>
<comment type="caution">
    <text evidence="2">The sequence shown here is derived from an EMBL/GenBank/DDBJ whole genome shotgun (WGS) entry which is preliminary data.</text>
</comment>
<dbReference type="GO" id="GO:0005829">
    <property type="term" value="C:cytosol"/>
    <property type="evidence" value="ECO:0007669"/>
    <property type="project" value="TreeGrafter"/>
</dbReference>
<accession>A0A0M3DHH6</accession>
<dbReference type="InterPro" id="IPR047657">
    <property type="entry name" value="PmbA"/>
</dbReference>
<proteinExistence type="predicted"/>
<dbReference type="PATRIC" id="fig|1629550.3.peg.553"/>
<dbReference type="InterPro" id="IPR036059">
    <property type="entry name" value="TldD/PmbA_sf"/>
</dbReference>
<protein>
    <recommendedName>
        <fullName evidence="1">Metalloprotease TldD/E C-terminal domain-containing protein</fullName>
    </recommendedName>
</protein>
<dbReference type="EMBL" id="LBBT01000125">
    <property type="protein sequence ID" value="KKY02045.1"/>
    <property type="molecule type" value="Genomic_DNA"/>
</dbReference>
<feature type="domain" description="Metalloprotease TldD/E C-terminal" evidence="1">
    <location>
        <begin position="186"/>
        <end position="308"/>
    </location>
</feature>
<name>A0A0M3DHH6_9FIRM</name>
<dbReference type="SUPFAM" id="SSF111283">
    <property type="entry name" value="Putative modulator of DNA gyrase, PmbA/TldD"/>
    <property type="match status" value="1"/>
</dbReference>